<evidence type="ECO:0000313" key="3">
    <source>
        <dbReference type="Proteomes" id="UP000619788"/>
    </source>
</evidence>
<evidence type="ECO:0000313" key="2">
    <source>
        <dbReference type="EMBL" id="GIH95342.1"/>
    </source>
</evidence>
<reference evidence="2 3" key="1">
    <citation type="submission" date="2021-01" db="EMBL/GenBank/DDBJ databases">
        <title>Whole genome shotgun sequence of Planobispora siamensis NBRC 107568.</title>
        <authorList>
            <person name="Komaki H."/>
            <person name="Tamura T."/>
        </authorList>
    </citation>
    <scope>NUCLEOTIDE SEQUENCE [LARGE SCALE GENOMIC DNA]</scope>
    <source>
        <strain evidence="2 3">NBRC 107568</strain>
    </source>
</reference>
<organism evidence="2 3">
    <name type="scientific">Planobispora siamensis</name>
    <dbReference type="NCBI Taxonomy" id="936338"/>
    <lineage>
        <taxon>Bacteria</taxon>
        <taxon>Bacillati</taxon>
        <taxon>Actinomycetota</taxon>
        <taxon>Actinomycetes</taxon>
        <taxon>Streptosporangiales</taxon>
        <taxon>Streptosporangiaceae</taxon>
        <taxon>Planobispora</taxon>
    </lineage>
</organism>
<dbReference type="AlphaFoldDB" id="A0A8J3WP85"/>
<keyword evidence="3" id="KW-1185">Reference proteome</keyword>
<feature type="region of interest" description="Disordered" evidence="1">
    <location>
        <begin position="178"/>
        <end position="197"/>
    </location>
</feature>
<comment type="caution">
    <text evidence="2">The sequence shown here is derived from an EMBL/GenBank/DDBJ whole genome shotgun (WGS) entry which is preliminary data.</text>
</comment>
<evidence type="ECO:0000256" key="1">
    <source>
        <dbReference type="SAM" id="MobiDB-lite"/>
    </source>
</evidence>
<proteinExistence type="predicted"/>
<dbReference type="RefSeq" id="WP_204067439.1">
    <property type="nucleotide sequence ID" value="NZ_BOOJ01000052.1"/>
</dbReference>
<accession>A0A8J3WP85</accession>
<dbReference type="EMBL" id="BOOJ01000052">
    <property type="protein sequence ID" value="GIH95342.1"/>
    <property type="molecule type" value="Genomic_DNA"/>
</dbReference>
<name>A0A8J3WP85_9ACTN</name>
<sequence length="197" mass="22485">MVDVWGRDDLTCPASRQQLRRLQRLAYAHPWRGDTTADPRHCLDTTAITEPGRPTRIMFTLDYGYHSSGWFANSDYDRCLHLSVSHPRPDLPRQVRPLPADLGLGTYAAVQVETPADEEVRAWGLTFFRQYATWAWFEPAVGPGDAYRAPNVVHLRLFLDRNDRPILPRGEVYDLRPWDDGTSPKKITEGRAGADVR</sequence>
<dbReference type="Proteomes" id="UP000619788">
    <property type="component" value="Unassembled WGS sequence"/>
</dbReference>
<gene>
    <name evidence="2" type="ORF">Psi01_59720</name>
</gene>
<protein>
    <submittedName>
        <fullName evidence="2">Uncharacterized protein</fullName>
    </submittedName>
</protein>